<keyword evidence="4" id="KW-1185">Reference proteome</keyword>
<dbReference type="GO" id="GO:0016881">
    <property type="term" value="F:acid-amino acid ligase activity"/>
    <property type="evidence" value="ECO:0007669"/>
    <property type="project" value="UniProtKB-ARBA"/>
</dbReference>
<feature type="domain" description="Aerobactin siderophore biosynthesis IucA/IucC N-terminal" evidence="1">
    <location>
        <begin position="203"/>
        <end position="429"/>
    </location>
</feature>
<dbReference type="InterPro" id="IPR022770">
    <property type="entry name" value="IucA/IucC-like_C"/>
</dbReference>
<dbReference type="InterPro" id="IPR007310">
    <property type="entry name" value="Aerobactin_biosyn_IucA/IucC_N"/>
</dbReference>
<reference evidence="3" key="1">
    <citation type="submission" date="2020-01" db="EMBL/GenBank/DDBJ databases">
        <title>Genome Sequencing of Three Apophysomyces-Like Fungal Strains Confirms a Novel Fungal Genus in the Mucoromycota with divergent Burkholderia-like Endosymbiotic Bacteria.</title>
        <authorList>
            <person name="Stajich J.E."/>
            <person name="Macias A.M."/>
            <person name="Carter-House D."/>
            <person name="Lovett B."/>
            <person name="Kasson L.R."/>
            <person name="Berry K."/>
            <person name="Grigoriev I."/>
            <person name="Chang Y."/>
            <person name="Spatafora J."/>
            <person name="Kasson M.T."/>
        </authorList>
    </citation>
    <scope>NUCLEOTIDE SEQUENCE</scope>
    <source>
        <strain evidence="3">NRRL A-21654</strain>
    </source>
</reference>
<dbReference type="OrthoDB" id="2117718at2759"/>
<dbReference type="Pfam" id="PF04183">
    <property type="entry name" value="IucA_IucC"/>
    <property type="match status" value="1"/>
</dbReference>
<dbReference type="PANTHER" id="PTHR34384">
    <property type="entry name" value="L-2,3-DIAMINOPROPANOATE--CITRATE LIGASE"/>
    <property type="match status" value="1"/>
</dbReference>
<evidence type="ECO:0000259" key="1">
    <source>
        <dbReference type="Pfam" id="PF04183"/>
    </source>
</evidence>
<gene>
    <name evidence="3" type="ORF">EC973_002900</name>
</gene>
<dbReference type="PANTHER" id="PTHR34384:SF5">
    <property type="entry name" value="L-2,3-DIAMINOPROPANOATE--CITRATE LIGASE"/>
    <property type="match status" value="1"/>
</dbReference>
<feature type="domain" description="Aerobactin siderophore biosynthesis IucA/IucC-like C-terminal" evidence="2">
    <location>
        <begin position="456"/>
        <end position="573"/>
    </location>
</feature>
<dbReference type="Proteomes" id="UP000605846">
    <property type="component" value="Unassembled WGS sequence"/>
</dbReference>
<comment type="caution">
    <text evidence="3">The sequence shown here is derived from an EMBL/GenBank/DDBJ whole genome shotgun (WGS) entry which is preliminary data.</text>
</comment>
<organism evidence="3 4">
    <name type="scientific">Apophysomyces ossiformis</name>
    <dbReference type="NCBI Taxonomy" id="679940"/>
    <lineage>
        <taxon>Eukaryota</taxon>
        <taxon>Fungi</taxon>
        <taxon>Fungi incertae sedis</taxon>
        <taxon>Mucoromycota</taxon>
        <taxon>Mucoromycotina</taxon>
        <taxon>Mucoromycetes</taxon>
        <taxon>Mucorales</taxon>
        <taxon>Mucorineae</taxon>
        <taxon>Mucoraceae</taxon>
        <taxon>Apophysomyces</taxon>
    </lineage>
</organism>
<proteinExistence type="predicted"/>
<dbReference type="Pfam" id="PF06276">
    <property type="entry name" value="FhuF"/>
    <property type="match status" value="1"/>
</dbReference>
<accession>A0A8H7BMC0</accession>
<dbReference type="Gene3D" id="1.10.510.40">
    <property type="match status" value="1"/>
</dbReference>
<name>A0A8H7BMC0_9FUNG</name>
<evidence type="ECO:0008006" key="5">
    <source>
        <dbReference type="Google" id="ProtNLM"/>
    </source>
</evidence>
<evidence type="ECO:0000259" key="2">
    <source>
        <dbReference type="Pfam" id="PF06276"/>
    </source>
</evidence>
<dbReference type="GO" id="GO:0019290">
    <property type="term" value="P:siderophore biosynthetic process"/>
    <property type="evidence" value="ECO:0007669"/>
    <property type="project" value="InterPro"/>
</dbReference>
<protein>
    <recommendedName>
        <fullName evidence="5">IucC family-domain-containing protein</fullName>
    </recommendedName>
</protein>
<dbReference type="InterPro" id="IPR037455">
    <property type="entry name" value="LucA/IucC-like"/>
</dbReference>
<evidence type="ECO:0000313" key="4">
    <source>
        <dbReference type="Proteomes" id="UP000605846"/>
    </source>
</evidence>
<dbReference type="EMBL" id="JABAYA010000185">
    <property type="protein sequence ID" value="KAF7722628.1"/>
    <property type="molecule type" value="Genomic_DNA"/>
</dbReference>
<evidence type="ECO:0000313" key="3">
    <source>
        <dbReference type="EMBL" id="KAF7722628.1"/>
    </source>
</evidence>
<dbReference type="AlphaFoldDB" id="A0A8H7BMC0"/>
<sequence length="629" mass="70486">MTGPSNPLGNAFYAKFATTSRLIACLISEALVQAYYVPGSENFGICVVLRPRAVEQEGIPKTIHPNDVLAIVALRGLPILSDPRVTVTWNGVKGTRIDLIDIRDMLPHIYTLSPATTTSAQGFPHQEVYAILSNLFQADISLFKSMQLVDGYDAVQIWEKFAQDFGVEEQLRAVLADELQSSIDHQKHTYDHPRSLPTLTSSTIHWEQSILEGHASHPMHKARKSYPPMPPLYPGQYNLDQPKLRAVAIPTTSINLRGDFEELSRPLIDAMLNASDKEGSQTMRSKYPNHVFVPVHELQVPNVEAKFPDAVVLPAEYNVTVEALTSIRSVAAPTILPGLSIKLCLGVKISSALRTVSPYLAYFGPGFSRDVVPKLTYDRTKLTIERELGSAVYNSNDYDIAKHCSCVIREAHEYAEDNQDTIVPCAALVEKIQRPDTDETLLTHVWGLDTKEKRVAFLDRYVETALQAFLPPLLINGVAFEAHGQNTLARFDKQTGELKGFVIRDLGGIKVHPETLKQSCGVDVDAIPNSSVIAETLDESYKLLYHSLIHCHFQRLIRVLDLHYDGTGWAIVKGYMTGMIPKEHALWSVFMENKKFHAKCLVRMKIDELYRDFIYHPLPNLIHYQPQQA</sequence>